<organism evidence="2 3">
    <name type="scientific">Pandoraea bronchicola</name>
    <dbReference type="NCBI Taxonomy" id="2508287"/>
    <lineage>
        <taxon>Bacteria</taxon>
        <taxon>Pseudomonadati</taxon>
        <taxon>Pseudomonadota</taxon>
        <taxon>Betaproteobacteria</taxon>
        <taxon>Burkholderiales</taxon>
        <taxon>Burkholderiaceae</taxon>
        <taxon>Pandoraea</taxon>
    </lineage>
</organism>
<evidence type="ECO:0000256" key="1">
    <source>
        <dbReference type="SAM" id="MobiDB-lite"/>
    </source>
</evidence>
<accession>A0A5E5BXD2</accession>
<gene>
    <name evidence="2" type="ORF">PBR20603_03960</name>
</gene>
<dbReference type="EMBL" id="CABPST010000012">
    <property type="protein sequence ID" value="VVE89986.1"/>
    <property type="molecule type" value="Genomic_DNA"/>
</dbReference>
<dbReference type="Proteomes" id="UP000382040">
    <property type="component" value="Unassembled WGS sequence"/>
</dbReference>
<evidence type="ECO:0000313" key="3">
    <source>
        <dbReference type="Proteomes" id="UP000382040"/>
    </source>
</evidence>
<sequence>MLMPLLNWNLVTNALAISQGLPLSHVAARKHDMMSELRQVALAPASATQSLGYLLTPTTFDWSQAPTTRAQVFAERLSDVRPVCVSGSRSEAEHCPLDLPADTSVEVSASRLMLAGCEASLPAPVRTVLSRQGRDARALEQAFSETFEAESQGKYAVPSIEERLTRQLRQMSPDIQRMLRHADTYIEVPQLAFPHMLTGEPDAQRDHVPGPLPDGRILRSAGEPEVHDAMFGAYIRIPVNGRPQTLFISLATPVTVQRVFQDTLTHARRHVPHLFGEVPESYTAARMQMRAVGPGGDIVRTLAELLHDGHQRYGGFARGETREAPATEARRHARHTPCQPDLAAQPSPATQAPPHSSTASAASTASPIEGRQPQASAAPAQAPSHARTRRDRKPSLAEMQQALAQLERLAREYASQSRPRYG</sequence>
<feature type="compositionally biased region" description="Basic and acidic residues" evidence="1">
    <location>
        <begin position="319"/>
        <end position="330"/>
    </location>
</feature>
<feature type="compositionally biased region" description="Low complexity" evidence="1">
    <location>
        <begin position="343"/>
        <end position="384"/>
    </location>
</feature>
<evidence type="ECO:0000313" key="2">
    <source>
        <dbReference type="EMBL" id="VVE89986.1"/>
    </source>
</evidence>
<proteinExistence type="predicted"/>
<dbReference type="RefSeq" id="WP_150561155.1">
    <property type="nucleotide sequence ID" value="NZ_CABPST010000012.1"/>
</dbReference>
<keyword evidence="3" id="KW-1185">Reference proteome</keyword>
<reference evidence="2 3" key="1">
    <citation type="submission" date="2019-08" db="EMBL/GenBank/DDBJ databases">
        <authorList>
            <person name="Peeters C."/>
        </authorList>
    </citation>
    <scope>NUCLEOTIDE SEQUENCE [LARGE SCALE GENOMIC DNA]</scope>
    <source>
        <strain evidence="2 3">LMG 20603</strain>
    </source>
</reference>
<name>A0A5E5BXD2_9BURK</name>
<dbReference type="AlphaFoldDB" id="A0A5E5BXD2"/>
<protein>
    <submittedName>
        <fullName evidence="2">Uncharacterized protein</fullName>
    </submittedName>
</protein>
<feature type="region of interest" description="Disordered" evidence="1">
    <location>
        <begin position="313"/>
        <end position="398"/>
    </location>
</feature>
<dbReference type="OrthoDB" id="8938615at2"/>